<evidence type="ECO:0000256" key="2">
    <source>
        <dbReference type="ARBA" id="ARBA00022723"/>
    </source>
</evidence>
<organism evidence="6 7">
    <name type="scientific">Flavobacterium branchiicola</name>
    <dbReference type="NCBI Taxonomy" id="1114875"/>
    <lineage>
        <taxon>Bacteria</taxon>
        <taxon>Pseudomonadati</taxon>
        <taxon>Bacteroidota</taxon>
        <taxon>Flavobacteriia</taxon>
        <taxon>Flavobacteriales</taxon>
        <taxon>Flavobacteriaceae</taxon>
        <taxon>Flavobacterium</taxon>
    </lineage>
</organism>
<dbReference type="InterPro" id="IPR023774">
    <property type="entry name" value="Put_metal_dep_hydrolase_YfiT"/>
</dbReference>
<keyword evidence="3" id="KW-0378">Hydrolase</keyword>
<comment type="caution">
    <text evidence="6">The sequence shown here is derived from an EMBL/GenBank/DDBJ whole genome shotgun (WGS) entry which is preliminary data.</text>
</comment>
<dbReference type="NCBIfam" id="NF009807">
    <property type="entry name" value="PRK13291.1"/>
    <property type="match status" value="1"/>
</dbReference>
<sequence length="181" mass="21573">MKEFDLEKLKYPIGKFEAPEEFTSQYISNKIEEIATFPKRLKNETFHLSNKQLDTPYRPDGWTVRQVIHHCAESHMNCFIRIKWALTENNPVIKAYDETLWSELYDNLHMPIEPTFSLLDGLHFRISYILKSLSKADLEKSFIHPENNSEINIKRMIGMYAWHGNHHLAHIINLKKYKNWQ</sequence>
<reference evidence="7" key="1">
    <citation type="journal article" date="2019" name="Int. J. Syst. Evol. Microbiol.">
        <title>The Global Catalogue of Microorganisms (GCM) 10K type strain sequencing project: providing services to taxonomists for standard genome sequencing and annotation.</title>
        <authorList>
            <consortium name="The Broad Institute Genomics Platform"/>
            <consortium name="The Broad Institute Genome Sequencing Center for Infectious Disease"/>
            <person name="Wu L."/>
            <person name="Ma J."/>
        </authorList>
    </citation>
    <scope>NUCLEOTIDE SEQUENCE [LARGE SCALE GENOMIC DNA]</scope>
    <source>
        <strain evidence="7">WYCCWR 13023</strain>
    </source>
</reference>
<keyword evidence="2" id="KW-0479">Metal-binding</keyword>
<protein>
    <submittedName>
        <fullName evidence="6">YfiT family bacillithiol transferase</fullName>
    </submittedName>
</protein>
<keyword evidence="1" id="KW-0963">Cytoplasm</keyword>
<dbReference type="InterPro" id="IPR034660">
    <property type="entry name" value="DinB/YfiT-like"/>
</dbReference>
<dbReference type="Pfam" id="PF12867">
    <property type="entry name" value="DinB_2"/>
    <property type="match status" value="1"/>
</dbReference>
<evidence type="ECO:0000259" key="5">
    <source>
        <dbReference type="Pfam" id="PF12867"/>
    </source>
</evidence>
<name>A0ABV9PME7_9FLAO</name>
<evidence type="ECO:0000256" key="1">
    <source>
        <dbReference type="ARBA" id="ARBA00022490"/>
    </source>
</evidence>
<dbReference type="SUPFAM" id="SSF109854">
    <property type="entry name" value="DinB/YfiT-like putative metalloenzymes"/>
    <property type="match status" value="1"/>
</dbReference>
<dbReference type="HAMAP" id="MF_01256">
    <property type="entry name" value="YfiT_hydrol"/>
    <property type="match status" value="1"/>
</dbReference>
<evidence type="ECO:0000313" key="7">
    <source>
        <dbReference type="Proteomes" id="UP001595935"/>
    </source>
</evidence>
<keyword evidence="4" id="KW-0862">Zinc</keyword>
<dbReference type="Proteomes" id="UP001595935">
    <property type="component" value="Unassembled WGS sequence"/>
</dbReference>
<evidence type="ECO:0000256" key="3">
    <source>
        <dbReference type="ARBA" id="ARBA00022801"/>
    </source>
</evidence>
<accession>A0ABV9PME7</accession>
<gene>
    <name evidence="6" type="ORF">ACFO5S_21285</name>
</gene>
<proteinExistence type="inferred from homology"/>
<feature type="domain" description="DinB-like" evidence="5">
    <location>
        <begin position="48"/>
        <end position="171"/>
    </location>
</feature>
<dbReference type="Gene3D" id="1.20.120.450">
    <property type="entry name" value="dinb family like domain"/>
    <property type="match status" value="1"/>
</dbReference>
<dbReference type="InterPro" id="IPR024775">
    <property type="entry name" value="DinB-like"/>
</dbReference>
<dbReference type="GO" id="GO:0016740">
    <property type="term" value="F:transferase activity"/>
    <property type="evidence" value="ECO:0007669"/>
    <property type="project" value="UniProtKB-KW"/>
</dbReference>
<dbReference type="EMBL" id="JBHSGV010000010">
    <property type="protein sequence ID" value="MFC4750000.1"/>
    <property type="molecule type" value="Genomic_DNA"/>
</dbReference>
<evidence type="ECO:0000313" key="6">
    <source>
        <dbReference type="EMBL" id="MFC4750000.1"/>
    </source>
</evidence>
<keyword evidence="7" id="KW-1185">Reference proteome</keyword>
<evidence type="ECO:0000256" key="4">
    <source>
        <dbReference type="ARBA" id="ARBA00022833"/>
    </source>
</evidence>
<keyword evidence="6" id="KW-0808">Transferase</keyword>
<dbReference type="RefSeq" id="WP_213259874.1">
    <property type="nucleotide sequence ID" value="NZ_JAGYWA010000010.1"/>
</dbReference>